<dbReference type="OrthoDB" id="5376590at2759"/>
<dbReference type="AlphaFoldDB" id="A0A7R8WVQ3"/>
<dbReference type="EMBL" id="OB712026">
    <property type="protein sequence ID" value="CAD7238938.1"/>
    <property type="molecule type" value="Genomic_DNA"/>
</dbReference>
<dbReference type="Gene3D" id="3.50.50.100">
    <property type="match status" value="1"/>
</dbReference>
<dbReference type="InterPro" id="IPR036188">
    <property type="entry name" value="FAD/NAD-bd_sf"/>
</dbReference>
<proteinExistence type="predicted"/>
<name>A0A7R8WVQ3_9CRUS</name>
<dbReference type="PANTHER" id="PTHR43755">
    <property type="match status" value="1"/>
</dbReference>
<sequence>MPCAYEMKEALGDGHKVTVVNEREYFQFTPSNPWVAVGWRTRESITFNVKGYLAKKNIDFIAKRVDKVDAAGNELTLEGGETLSYDYLVIATGPKLFFEEVEGAGPHGGHTHSICTVDHAELAYGDYQKLLEKGSGHIIVGAMPFASCFGPAYEFAFIVDADLRKRKLRHKFKMTYVSSEPYIGHLGLGGVGDSKSMLESELRNHHIDWIVNAKTTK</sequence>
<dbReference type="InterPro" id="IPR052541">
    <property type="entry name" value="SQRD"/>
</dbReference>
<feature type="non-terminal residue" evidence="1">
    <location>
        <position position="217"/>
    </location>
</feature>
<dbReference type="Pfam" id="PF07992">
    <property type="entry name" value="Pyr_redox_2"/>
    <property type="match status" value="1"/>
</dbReference>
<accession>A0A7R8WVQ3</accession>
<organism evidence="1">
    <name type="scientific">Cyprideis torosa</name>
    <dbReference type="NCBI Taxonomy" id="163714"/>
    <lineage>
        <taxon>Eukaryota</taxon>
        <taxon>Metazoa</taxon>
        <taxon>Ecdysozoa</taxon>
        <taxon>Arthropoda</taxon>
        <taxon>Crustacea</taxon>
        <taxon>Oligostraca</taxon>
        <taxon>Ostracoda</taxon>
        <taxon>Podocopa</taxon>
        <taxon>Podocopida</taxon>
        <taxon>Cytherocopina</taxon>
        <taxon>Cytheroidea</taxon>
        <taxon>Cytherideidae</taxon>
        <taxon>Cyprideis</taxon>
    </lineage>
</organism>
<reference evidence="1" key="1">
    <citation type="submission" date="2020-11" db="EMBL/GenBank/DDBJ databases">
        <authorList>
            <person name="Tran Van P."/>
        </authorList>
    </citation>
    <scope>NUCLEOTIDE SEQUENCE</scope>
</reference>
<dbReference type="PANTHER" id="PTHR43755:SF1">
    <property type="entry name" value="FAD-DEPENDENT PYRIDINE NUCLEOTIDE-DISULPHIDE OXIDOREDUCTASE"/>
    <property type="match status" value="1"/>
</dbReference>
<gene>
    <name evidence="1" type="ORF">CTOB1V02_LOCUS16753</name>
</gene>
<evidence type="ECO:0000313" key="1">
    <source>
        <dbReference type="EMBL" id="CAD7238938.1"/>
    </source>
</evidence>
<dbReference type="InterPro" id="IPR023753">
    <property type="entry name" value="FAD/NAD-binding_dom"/>
</dbReference>
<protein>
    <submittedName>
        <fullName evidence="1">Uncharacterized protein</fullName>
    </submittedName>
</protein>
<dbReference type="SUPFAM" id="SSF51905">
    <property type="entry name" value="FAD/NAD(P)-binding domain"/>
    <property type="match status" value="1"/>
</dbReference>
<dbReference type="GO" id="GO:0016491">
    <property type="term" value="F:oxidoreductase activity"/>
    <property type="evidence" value="ECO:0007669"/>
    <property type="project" value="InterPro"/>
</dbReference>